<evidence type="ECO:0000256" key="1">
    <source>
        <dbReference type="ARBA" id="ARBA00004173"/>
    </source>
</evidence>
<evidence type="ECO:0000256" key="5">
    <source>
        <dbReference type="ARBA" id="ARBA00023002"/>
    </source>
</evidence>
<protein>
    <submittedName>
        <fullName evidence="8">NAD(P)-binding protein</fullName>
    </submittedName>
</protein>
<evidence type="ECO:0000256" key="4">
    <source>
        <dbReference type="ARBA" id="ARBA00022946"/>
    </source>
</evidence>
<dbReference type="SUPFAM" id="SSF51735">
    <property type="entry name" value="NAD(P)-binding Rossmann-fold domains"/>
    <property type="match status" value="1"/>
</dbReference>
<dbReference type="GO" id="GO:0006631">
    <property type="term" value="P:fatty acid metabolic process"/>
    <property type="evidence" value="ECO:0007669"/>
    <property type="project" value="TreeGrafter"/>
</dbReference>
<dbReference type="GO" id="GO:0016491">
    <property type="term" value="F:oxidoreductase activity"/>
    <property type="evidence" value="ECO:0007669"/>
    <property type="project" value="UniProtKB-KW"/>
</dbReference>
<dbReference type="Pfam" id="PF00107">
    <property type="entry name" value="ADH_zinc_N"/>
    <property type="match status" value="1"/>
</dbReference>
<name>A0A0D7BB67_9AGAR</name>
<dbReference type="InterPro" id="IPR011032">
    <property type="entry name" value="GroES-like_sf"/>
</dbReference>
<evidence type="ECO:0000313" key="9">
    <source>
        <dbReference type="Proteomes" id="UP000054007"/>
    </source>
</evidence>
<reference evidence="8 9" key="1">
    <citation type="journal article" date="2015" name="Fungal Genet. Biol.">
        <title>Evolution of novel wood decay mechanisms in Agaricales revealed by the genome sequences of Fistulina hepatica and Cylindrobasidium torrendii.</title>
        <authorList>
            <person name="Floudas D."/>
            <person name="Held B.W."/>
            <person name="Riley R."/>
            <person name="Nagy L.G."/>
            <person name="Koehler G."/>
            <person name="Ransdell A.S."/>
            <person name="Younus H."/>
            <person name="Chow J."/>
            <person name="Chiniquy J."/>
            <person name="Lipzen A."/>
            <person name="Tritt A."/>
            <person name="Sun H."/>
            <person name="Haridas S."/>
            <person name="LaButti K."/>
            <person name="Ohm R.A."/>
            <person name="Kues U."/>
            <person name="Blanchette R.A."/>
            <person name="Grigoriev I.V."/>
            <person name="Minto R.E."/>
            <person name="Hibbett D.S."/>
        </authorList>
    </citation>
    <scope>NUCLEOTIDE SEQUENCE [LARGE SCALE GENOMIC DNA]</scope>
    <source>
        <strain evidence="8 9">FP15055 ss-10</strain>
    </source>
</reference>
<dbReference type="STRING" id="1314674.A0A0D7BB67"/>
<feature type="domain" description="Alcohol dehydrogenase-like C-terminal" evidence="7">
    <location>
        <begin position="161"/>
        <end position="287"/>
    </location>
</feature>
<evidence type="ECO:0000256" key="6">
    <source>
        <dbReference type="ARBA" id="ARBA00023128"/>
    </source>
</evidence>
<accession>A0A0D7BB67</accession>
<dbReference type="InterPro" id="IPR013149">
    <property type="entry name" value="ADH-like_C"/>
</dbReference>
<comment type="subcellular location">
    <subcellularLocation>
        <location evidence="1">Mitochondrion</location>
    </subcellularLocation>
</comment>
<keyword evidence="6" id="KW-0496">Mitochondrion</keyword>
<evidence type="ECO:0000313" key="8">
    <source>
        <dbReference type="EMBL" id="KIY66746.1"/>
    </source>
</evidence>
<dbReference type="AlphaFoldDB" id="A0A0D7BB67"/>
<dbReference type="SUPFAM" id="SSF50129">
    <property type="entry name" value="GroES-like"/>
    <property type="match status" value="1"/>
</dbReference>
<organism evidence="8 9">
    <name type="scientific">Cylindrobasidium torrendii FP15055 ss-10</name>
    <dbReference type="NCBI Taxonomy" id="1314674"/>
    <lineage>
        <taxon>Eukaryota</taxon>
        <taxon>Fungi</taxon>
        <taxon>Dikarya</taxon>
        <taxon>Basidiomycota</taxon>
        <taxon>Agaricomycotina</taxon>
        <taxon>Agaricomycetes</taxon>
        <taxon>Agaricomycetidae</taxon>
        <taxon>Agaricales</taxon>
        <taxon>Marasmiineae</taxon>
        <taxon>Physalacriaceae</taxon>
        <taxon>Cylindrobasidium</taxon>
    </lineage>
</organism>
<dbReference type="EMBL" id="KN880545">
    <property type="protein sequence ID" value="KIY66746.1"/>
    <property type="molecule type" value="Genomic_DNA"/>
</dbReference>
<comment type="similarity">
    <text evidence="2">Belongs to the zinc-containing alcohol dehydrogenase family. Quinone oxidoreductase subfamily.</text>
</comment>
<evidence type="ECO:0000256" key="3">
    <source>
        <dbReference type="ARBA" id="ARBA00022857"/>
    </source>
</evidence>
<dbReference type="InterPro" id="IPR051034">
    <property type="entry name" value="Mito_Enoyl-ACP_Reductase"/>
</dbReference>
<proteinExistence type="inferred from homology"/>
<keyword evidence="5" id="KW-0560">Oxidoreductase</keyword>
<dbReference type="OrthoDB" id="7482721at2759"/>
<evidence type="ECO:0000259" key="7">
    <source>
        <dbReference type="Pfam" id="PF00107"/>
    </source>
</evidence>
<keyword evidence="9" id="KW-1185">Reference proteome</keyword>
<evidence type="ECO:0000256" key="2">
    <source>
        <dbReference type="ARBA" id="ARBA00010371"/>
    </source>
</evidence>
<dbReference type="PANTHER" id="PTHR43981:SF2">
    <property type="entry name" value="ENOYL-[ACYL-CARRIER-PROTEIN] REDUCTASE, MITOCHONDRIAL"/>
    <property type="match status" value="1"/>
</dbReference>
<keyword evidence="3" id="KW-0521">NADP</keyword>
<dbReference type="InterPro" id="IPR036291">
    <property type="entry name" value="NAD(P)-bd_dom_sf"/>
</dbReference>
<dbReference type="Proteomes" id="UP000054007">
    <property type="component" value="Unassembled WGS sequence"/>
</dbReference>
<keyword evidence="4" id="KW-0809">Transit peptide</keyword>
<gene>
    <name evidence="8" type="ORF">CYLTODRAFT_354487</name>
</gene>
<dbReference type="GO" id="GO:0005739">
    <property type="term" value="C:mitochondrion"/>
    <property type="evidence" value="ECO:0007669"/>
    <property type="project" value="UniProtKB-SubCell"/>
</dbReference>
<dbReference type="PANTHER" id="PTHR43981">
    <property type="entry name" value="ENOYL-[ACYL-CARRIER-PROTEIN] REDUCTASE, MITOCHONDRIAL"/>
    <property type="match status" value="1"/>
</dbReference>
<sequence>MSFRALTYATNGAPSAVVRLTQHAGLAAPSAGTANVKWLLSPVNPADVNVIQGVYPVKAKTKLGEEWVGGNEGVAQITHISASDASGLKEGDWVIPAVPQLGTWRGRANLPVDALVKVPESLGLLRAAGATVNPPTALLMLESFLPKDTERWVLQTTANSGVGEAVVQIAKRMGVKSVNFVRDPSKPFGDGKTVEQRLKDLGADEVLPYSALSDSATKKRLKGLGARLMLNALSGPDATNIAKLLGPQSNMVSYGAMSMQPLSLPTGLFIFNDLVSRGFWMHKWYERSERAEREALLSRIAELRLEEPAGRVVKVRQDTEVVKEIFEGGKTKTFLEFDDVD</sequence>
<dbReference type="Gene3D" id="3.40.50.720">
    <property type="entry name" value="NAD(P)-binding Rossmann-like Domain"/>
    <property type="match status" value="1"/>
</dbReference>
<dbReference type="Gene3D" id="3.90.180.10">
    <property type="entry name" value="Medium-chain alcohol dehydrogenases, catalytic domain"/>
    <property type="match status" value="1"/>
</dbReference>
<dbReference type="CDD" id="cd08290">
    <property type="entry name" value="ETR"/>
    <property type="match status" value="1"/>
</dbReference>